<evidence type="ECO:0000313" key="4">
    <source>
        <dbReference type="Proteomes" id="UP000663193"/>
    </source>
</evidence>
<dbReference type="EMBL" id="CP069033">
    <property type="protein sequence ID" value="QRD00611.1"/>
    <property type="molecule type" value="Genomic_DNA"/>
</dbReference>
<keyword evidence="4" id="KW-1185">Reference proteome</keyword>
<feature type="transmembrane region" description="Helical" evidence="1">
    <location>
        <begin position="125"/>
        <end position="147"/>
    </location>
</feature>
<dbReference type="GO" id="GO:0042134">
    <property type="term" value="F:rRNA primary transcript binding"/>
    <property type="evidence" value="ECO:0007669"/>
    <property type="project" value="InterPro"/>
</dbReference>
<dbReference type="OrthoDB" id="5414547at2759"/>
<reference evidence="4" key="1">
    <citation type="journal article" date="2021" name="BMC Genomics">
        <title>Chromosome-level genome assembly and manually-curated proteome of model necrotroph Parastagonospora nodorum Sn15 reveals a genome-wide trove of candidate effector homologs, and redundancy of virulence-related functions within an accessory chromosome.</title>
        <authorList>
            <person name="Bertazzoni S."/>
            <person name="Jones D.A.B."/>
            <person name="Phan H.T."/>
            <person name="Tan K.-C."/>
            <person name="Hane J.K."/>
        </authorList>
    </citation>
    <scope>NUCLEOTIDE SEQUENCE [LARGE SCALE GENOMIC DNA]</scope>
    <source>
        <strain evidence="4">SN15 / ATCC MYA-4574 / FGSC 10173)</strain>
    </source>
</reference>
<dbReference type="AlphaFoldDB" id="A0A7U2FCU8"/>
<evidence type="ECO:0000313" key="3">
    <source>
        <dbReference type="EMBL" id="QRD00611.1"/>
    </source>
</evidence>
<dbReference type="InterPro" id="IPR047204">
    <property type="entry name" value="RMP1_RBD"/>
</dbReference>
<dbReference type="PANTHER" id="PTHR37792:SF1">
    <property type="entry name" value="RIBONUCLEASE MRP PROTEIN SUBUNIT RMP1"/>
    <property type="match status" value="1"/>
</dbReference>
<keyword evidence="1" id="KW-0812">Transmembrane</keyword>
<evidence type="ECO:0000256" key="1">
    <source>
        <dbReference type="SAM" id="Phobius"/>
    </source>
</evidence>
<dbReference type="GO" id="GO:0000172">
    <property type="term" value="C:ribonuclease MRP complex"/>
    <property type="evidence" value="ECO:0007669"/>
    <property type="project" value="InterPro"/>
</dbReference>
<gene>
    <name evidence="3" type="ORF">JI435_091600</name>
</gene>
<name>A0A7U2FCU8_PHANO</name>
<protein>
    <recommendedName>
        <fullName evidence="2">RNase MRP protein 1 RNA binding domain-containing protein</fullName>
    </recommendedName>
</protein>
<dbReference type="InterPro" id="IPR047205">
    <property type="entry name" value="RMP1"/>
</dbReference>
<keyword evidence="1" id="KW-1133">Transmembrane helix</keyword>
<dbReference type="Proteomes" id="UP000663193">
    <property type="component" value="Chromosome 11"/>
</dbReference>
<dbReference type="VEuPathDB" id="FungiDB:JI435_091600"/>
<dbReference type="CDD" id="cd22573">
    <property type="entry name" value="RMP1_RBD"/>
    <property type="match status" value="1"/>
</dbReference>
<sequence>MLHPPAHHKACIPSQSSTYTFILPISLPVHLQTTKMAANTTSNITAATLVMATPHDKAMLLDVHGLLDKIFARNQNQHRRSHWWKSLHAFRKQLGLLLEEMAGSKAEAKIEARLRYWDEKFIHMWYYQFSQLVAVGPFAMLGIVMMASVARVCRICGITAVYEEIASGDIKGVLSANDELALAGEFAGVLDEEEGWGEDEGVVVEREE</sequence>
<keyword evidence="1" id="KW-0472">Membrane</keyword>
<feature type="domain" description="RNase MRP protein 1 RNA binding" evidence="2">
    <location>
        <begin position="66"/>
        <end position="151"/>
    </location>
</feature>
<accession>A0A7U2FCU8</accession>
<organism evidence="3 4">
    <name type="scientific">Phaeosphaeria nodorum (strain SN15 / ATCC MYA-4574 / FGSC 10173)</name>
    <name type="common">Glume blotch fungus</name>
    <name type="synonym">Parastagonospora nodorum</name>
    <dbReference type="NCBI Taxonomy" id="321614"/>
    <lineage>
        <taxon>Eukaryota</taxon>
        <taxon>Fungi</taxon>
        <taxon>Dikarya</taxon>
        <taxon>Ascomycota</taxon>
        <taxon>Pezizomycotina</taxon>
        <taxon>Dothideomycetes</taxon>
        <taxon>Pleosporomycetidae</taxon>
        <taxon>Pleosporales</taxon>
        <taxon>Pleosporineae</taxon>
        <taxon>Phaeosphaeriaceae</taxon>
        <taxon>Parastagonospora</taxon>
    </lineage>
</organism>
<dbReference type="Pfam" id="PF20945">
    <property type="entry name" value="RMP1"/>
    <property type="match status" value="1"/>
</dbReference>
<dbReference type="PANTHER" id="PTHR37792">
    <property type="entry name" value="RIBONUCLEASE MRP PROTEIN SUBUNIT RMP1"/>
    <property type="match status" value="1"/>
</dbReference>
<proteinExistence type="predicted"/>
<evidence type="ECO:0000259" key="2">
    <source>
        <dbReference type="Pfam" id="PF20945"/>
    </source>
</evidence>